<evidence type="ECO:0000259" key="9">
    <source>
        <dbReference type="Pfam" id="PF01379"/>
    </source>
</evidence>
<dbReference type="InterPro" id="IPR000860">
    <property type="entry name" value="HemC"/>
</dbReference>
<dbReference type="InterPro" id="IPR022417">
    <property type="entry name" value="Porphobilin_deaminase_N"/>
</dbReference>
<dbReference type="SUPFAM" id="SSF54782">
    <property type="entry name" value="Porphobilinogen deaminase (hydroxymethylbilane synthase), C-terminal domain"/>
    <property type="match status" value="1"/>
</dbReference>
<comment type="pathway">
    <text evidence="2">Porphyrin-containing compound metabolism; protoporphyrin-IX biosynthesis; coproporphyrinogen-III from 5-aminolevulinate: step 2/4.</text>
</comment>
<dbReference type="GO" id="GO:0005737">
    <property type="term" value="C:cytoplasm"/>
    <property type="evidence" value="ECO:0007669"/>
    <property type="project" value="UniProtKB-UniRule"/>
</dbReference>
<evidence type="ECO:0000256" key="5">
    <source>
        <dbReference type="ARBA" id="ARBA00022679"/>
    </source>
</evidence>
<evidence type="ECO:0000256" key="3">
    <source>
        <dbReference type="ARBA" id="ARBA00005638"/>
    </source>
</evidence>
<dbReference type="HAMAP" id="MF_00260">
    <property type="entry name" value="Porphobil_deam"/>
    <property type="match status" value="1"/>
</dbReference>
<name>A0A841KJ25_9GAMM</name>
<evidence type="ECO:0000313" key="12">
    <source>
        <dbReference type="Proteomes" id="UP000560000"/>
    </source>
</evidence>
<gene>
    <name evidence="8" type="primary">hemC</name>
    <name evidence="11" type="ORF">HNQ86_002410</name>
</gene>
<evidence type="ECO:0000256" key="8">
    <source>
        <dbReference type="HAMAP-Rule" id="MF_00260"/>
    </source>
</evidence>
<evidence type="ECO:0000256" key="6">
    <source>
        <dbReference type="ARBA" id="ARBA00023244"/>
    </source>
</evidence>
<dbReference type="GO" id="GO:0006782">
    <property type="term" value="P:protoporphyrinogen IX biosynthetic process"/>
    <property type="evidence" value="ECO:0007669"/>
    <property type="project" value="UniProtKB-UniRule"/>
</dbReference>
<comment type="caution">
    <text evidence="11">The sequence shown here is derived from an EMBL/GenBank/DDBJ whole genome shotgun (WGS) entry which is preliminary data.</text>
</comment>
<keyword evidence="6 8" id="KW-0627">Porphyrin biosynthesis</keyword>
<dbReference type="PANTHER" id="PTHR11557:SF0">
    <property type="entry name" value="PORPHOBILINOGEN DEAMINASE"/>
    <property type="match status" value="1"/>
</dbReference>
<dbReference type="EMBL" id="JACHET010000001">
    <property type="protein sequence ID" value="MBB6185065.1"/>
    <property type="molecule type" value="Genomic_DNA"/>
</dbReference>
<proteinExistence type="inferred from homology"/>
<comment type="subunit">
    <text evidence="4 8">Monomer.</text>
</comment>
<feature type="modified residue" description="S-(dipyrrolylmethanemethyl)cysteine" evidence="8">
    <location>
        <position position="242"/>
    </location>
</feature>
<dbReference type="AlphaFoldDB" id="A0A841KJ25"/>
<comment type="function">
    <text evidence="1 8">Tetrapolymerization of the monopyrrole PBG into the hydroxymethylbilane pre-uroporphyrinogen in several discrete steps.</text>
</comment>
<dbReference type="PROSITE" id="PS00533">
    <property type="entry name" value="PORPHOBILINOGEN_DEAM"/>
    <property type="match status" value="1"/>
</dbReference>
<dbReference type="InterPro" id="IPR022418">
    <property type="entry name" value="Porphobilinogen_deaminase_C"/>
</dbReference>
<comment type="miscellaneous">
    <text evidence="8">The porphobilinogen subunits are added to the dipyrromethane group.</text>
</comment>
<dbReference type="GO" id="GO:0004418">
    <property type="term" value="F:hydroxymethylbilane synthase activity"/>
    <property type="evidence" value="ECO:0007669"/>
    <property type="project" value="UniProtKB-UniRule"/>
</dbReference>
<feature type="domain" description="Porphobilinogen deaminase C-terminal" evidence="10">
    <location>
        <begin position="227"/>
        <end position="295"/>
    </location>
</feature>
<dbReference type="FunFam" id="3.40.190.10:FF:000005">
    <property type="entry name" value="Porphobilinogen deaminase"/>
    <property type="match status" value="1"/>
</dbReference>
<evidence type="ECO:0000313" key="11">
    <source>
        <dbReference type="EMBL" id="MBB6185065.1"/>
    </source>
</evidence>
<feature type="domain" description="Porphobilinogen deaminase N-terminal" evidence="9">
    <location>
        <begin position="6"/>
        <end position="213"/>
    </location>
</feature>
<dbReference type="EC" id="2.5.1.61" evidence="8"/>
<dbReference type="OrthoDB" id="9810298at2"/>
<evidence type="ECO:0000256" key="4">
    <source>
        <dbReference type="ARBA" id="ARBA00011245"/>
    </source>
</evidence>
<comment type="cofactor">
    <cofactor evidence="8">
        <name>dipyrromethane</name>
        <dbReference type="ChEBI" id="CHEBI:60342"/>
    </cofactor>
    <text evidence="8">Binds 1 dipyrromethane group covalently.</text>
</comment>
<dbReference type="Gene3D" id="3.30.160.40">
    <property type="entry name" value="Porphobilinogen deaminase, C-terminal domain"/>
    <property type="match status" value="1"/>
</dbReference>
<dbReference type="Proteomes" id="UP000560000">
    <property type="component" value="Unassembled WGS sequence"/>
</dbReference>
<dbReference type="PRINTS" id="PR00151">
    <property type="entry name" value="PORPHBDMNASE"/>
</dbReference>
<dbReference type="PANTHER" id="PTHR11557">
    <property type="entry name" value="PORPHOBILINOGEN DEAMINASE"/>
    <property type="match status" value="1"/>
</dbReference>
<dbReference type="InterPro" id="IPR022419">
    <property type="entry name" value="Porphobilin_deaminase_cofac_BS"/>
</dbReference>
<dbReference type="PIRSF" id="PIRSF001438">
    <property type="entry name" value="4pyrrol_synth_OHMeBilane_synth"/>
    <property type="match status" value="1"/>
</dbReference>
<protein>
    <recommendedName>
        <fullName evidence="8">Porphobilinogen deaminase</fullName>
        <shortName evidence="8">PBG</shortName>
        <ecNumber evidence="8">2.5.1.61</ecNumber>
    </recommendedName>
    <alternativeName>
        <fullName evidence="8">Hydroxymethylbilane synthase</fullName>
        <shortName evidence="8">HMBS</shortName>
    </alternativeName>
    <alternativeName>
        <fullName evidence="8">Pre-uroporphyrinogen synthase</fullName>
    </alternativeName>
</protein>
<dbReference type="Pfam" id="PF01379">
    <property type="entry name" value="Porphobil_deam"/>
    <property type="match status" value="1"/>
</dbReference>
<dbReference type="RefSeq" id="WP_081945289.1">
    <property type="nucleotide sequence ID" value="NZ_JACHET010000001.1"/>
</dbReference>
<reference evidence="11 12" key="1">
    <citation type="submission" date="2020-08" db="EMBL/GenBank/DDBJ databases">
        <title>Genomic Encyclopedia of Type Strains, Phase IV (KMG-IV): sequencing the most valuable type-strain genomes for metagenomic binning, comparative biology and taxonomic classification.</title>
        <authorList>
            <person name="Goeker M."/>
        </authorList>
    </citation>
    <scope>NUCLEOTIDE SEQUENCE [LARGE SCALE GENOMIC DNA]</scope>
    <source>
        <strain evidence="11 12">DSM 107085</strain>
    </source>
</reference>
<keyword evidence="5 8" id="KW-0808">Transferase</keyword>
<dbReference type="SUPFAM" id="SSF53850">
    <property type="entry name" value="Periplasmic binding protein-like II"/>
    <property type="match status" value="1"/>
</dbReference>
<sequence>MNLHTLRIATRKSALALWQAEHVAALLRKVHPRLNVELVPMSTRGDQVLDQPLARIGGKGLFLKELEVAMLERRADIAVHSLKDMPATLEPGFAIGAILPRADAADAFVSARFARPGELPEGARVGTSSLRRAAQLRALRPDLDIRDLRGNVNTRLAKLDAGEYDAILLACAGLDRLGLGDRIRTRLQAPEWLPAPGQAAIAVELREGDMRIAELLKPLDDAETRIAVSAERAMNAALGGSCTVPVGAWCVVGERGLTLMGLVGDVASGQVIRARAEAALDGAAALGREVAQMLLDRGAGAFLGRD</sequence>
<dbReference type="InterPro" id="IPR036803">
    <property type="entry name" value="Porphobilinogen_deaminase_C_sf"/>
</dbReference>
<dbReference type="NCBIfam" id="TIGR00212">
    <property type="entry name" value="hemC"/>
    <property type="match status" value="1"/>
</dbReference>
<evidence type="ECO:0000256" key="2">
    <source>
        <dbReference type="ARBA" id="ARBA00004735"/>
    </source>
</evidence>
<dbReference type="UniPathway" id="UPA00251">
    <property type="reaction ID" value="UER00319"/>
</dbReference>
<comment type="similarity">
    <text evidence="3 8">Belongs to the HMBS family.</text>
</comment>
<organism evidence="11 12">
    <name type="scientific">Oleiagrimonas soli</name>
    <dbReference type="NCBI Taxonomy" id="1543381"/>
    <lineage>
        <taxon>Bacteria</taxon>
        <taxon>Pseudomonadati</taxon>
        <taxon>Pseudomonadota</taxon>
        <taxon>Gammaproteobacteria</taxon>
        <taxon>Lysobacterales</taxon>
        <taxon>Rhodanobacteraceae</taxon>
        <taxon>Oleiagrimonas</taxon>
    </lineage>
</organism>
<dbReference type="CDD" id="cd13646">
    <property type="entry name" value="PBP2_EcHMBS_like"/>
    <property type="match status" value="1"/>
</dbReference>
<evidence type="ECO:0000256" key="1">
    <source>
        <dbReference type="ARBA" id="ARBA00002869"/>
    </source>
</evidence>
<dbReference type="Gene3D" id="3.40.190.10">
    <property type="entry name" value="Periplasmic binding protein-like II"/>
    <property type="match status" value="2"/>
</dbReference>
<evidence type="ECO:0000259" key="10">
    <source>
        <dbReference type="Pfam" id="PF03900"/>
    </source>
</evidence>
<accession>A0A841KJ25</accession>
<dbReference type="FunFam" id="3.40.190.10:FF:000004">
    <property type="entry name" value="Porphobilinogen deaminase"/>
    <property type="match status" value="1"/>
</dbReference>
<dbReference type="Pfam" id="PF03900">
    <property type="entry name" value="Porphobil_deamC"/>
    <property type="match status" value="1"/>
</dbReference>
<comment type="catalytic activity">
    <reaction evidence="7 8">
        <text>4 porphobilinogen + H2O = hydroxymethylbilane + 4 NH4(+)</text>
        <dbReference type="Rhea" id="RHEA:13185"/>
        <dbReference type="ChEBI" id="CHEBI:15377"/>
        <dbReference type="ChEBI" id="CHEBI:28938"/>
        <dbReference type="ChEBI" id="CHEBI:57845"/>
        <dbReference type="ChEBI" id="CHEBI:58126"/>
        <dbReference type="EC" id="2.5.1.61"/>
    </reaction>
</comment>
<evidence type="ECO:0000256" key="7">
    <source>
        <dbReference type="ARBA" id="ARBA00048169"/>
    </source>
</evidence>